<accession>A0ABT0U419</accession>
<protein>
    <submittedName>
        <fullName evidence="1">Uncharacterized protein</fullName>
    </submittedName>
</protein>
<comment type="caution">
    <text evidence="1">The sequence shown here is derived from an EMBL/GenBank/DDBJ whole genome shotgun (WGS) entry which is preliminary data.</text>
</comment>
<evidence type="ECO:0000313" key="1">
    <source>
        <dbReference type="EMBL" id="MCM2371671.1"/>
    </source>
</evidence>
<evidence type="ECO:0000313" key="2">
    <source>
        <dbReference type="Proteomes" id="UP001202961"/>
    </source>
</evidence>
<dbReference type="RefSeq" id="WP_250929305.1">
    <property type="nucleotide sequence ID" value="NZ_JAMQBK010000036.1"/>
</dbReference>
<gene>
    <name evidence="1" type="ORF">NB063_13750</name>
</gene>
<name>A0ABT0U419_9BACT</name>
<proteinExistence type="predicted"/>
<organism evidence="1 2">
    <name type="scientific">Aporhodopirellula aestuarii</name>
    <dbReference type="NCBI Taxonomy" id="2950107"/>
    <lineage>
        <taxon>Bacteria</taxon>
        <taxon>Pseudomonadati</taxon>
        <taxon>Planctomycetota</taxon>
        <taxon>Planctomycetia</taxon>
        <taxon>Pirellulales</taxon>
        <taxon>Pirellulaceae</taxon>
        <taxon>Aporhodopirellula</taxon>
    </lineage>
</organism>
<dbReference type="Proteomes" id="UP001202961">
    <property type="component" value="Unassembled WGS sequence"/>
</dbReference>
<sequence>MISPYDGAVVAFDNECDHSSAISPPPHSYILAKDRPVLTESTIESMFREIVSVPNPTEEVFDQAEDLLEAELRDESPLRHRLSVELDELRSLAAAK</sequence>
<dbReference type="EMBL" id="JAMQBK010000036">
    <property type="protein sequence ID" value="MCM2371671.1"/>
    <property type="molecule type" value="Genomic_DNA"/>
</dbReference>
<keyword evidence="2" id="KW-1185">Reference proteome</keyword>
<reference evidence="1 2" key="1">
    <citation type="journal article" date="2022" name="Syst. Appl. Microbiol.">
        <title>Rhodopirellula aestuarii sp. nov., a novel member of the genus Rhodopirellula isolated from brackish sediments collected in the Tagus River estuary, Portugal.</title>
        <authorList>
            <person name="Vitorino I.R."/>
            <person name="Klimek D."/>
            <person name="Calusinska M."/>
            <person name="Lobo-da-Cunha A."/>
            <person name="Vasconcelos V."/>
            <person name="Lage O.M."/>
        </authorList>
    </citation>
    <scope>NUCLEOTIDE SEQUENCE [LARGE SCALE GENOMIC DNA]</scope>
    <source>
        <strain evidence="1 2">ICT_H3.1</strain>
    </source>
</reference>